<dbReference type="InterPro" id="IPR038005">
    <property type="entry name" value="RX-like_CC"/>
</dbReference>
<name>A0AAE1VSA9_9SOLA</name>
<dbReference type="Proteomes" id="UP001291623">
    <property type="component" value="Unassembled WGS sequence"/>
</dbReference>
<organism evidence="12 13">
    <name type="scientific">Anisodus tanguticus</name>
    <dbReference type="NCBI Taxonomy" id="243964"/>
    <lineage>
        <taxon>Eukaryota</taxon>
        <taxon>Viridiplantae</taxon>
        <taxon>Streptophyta</taxon>
        <taxon>Embryophyta</taxon>
        <taxon>Tracheophyta</taxon>
        <taxon>Spermatophyta</taxon>
        <taxon>Magnoliopsida</taxon>
        <taxon>eudicotyledons</taxon>
        <taxon>Gunneridae</taxon>
        <taxon>Pentapetalae</taxon>
        <taxon>asterids</taxon>
        <taxon>lamiids</taxon>
        <taxon>Solanales</taxon>
        <taxon>Solanaceae</taxon>
        <taxon>Solanoideae</taxon>
        <taxon>Hyoscyameae</taxon>
        <taxon>Anisodus</taxon>
    </lineage>
</organism>
<dbReference type="Pfam" id="PF18052">
    <property type="entry name" value="Rx_N"/>
    <property type="match status" value="1"/>
</dbReference>
<dbReference type="InterPro" id="IPR041118">
    <property type="entry name" value="Rx_N"/>
</dbReference>
<keyword evidence="7" id="KW-0067">ATP-binding</keyword>
<dbReference type="Pfam" id="PF12061">
    <property type="entry name" value="NB-LRR"/>
    <property type="match status" value="1"/>
</dbReference>
<evidence type="ECO:0000256" key="1">
    <source>
        <dbReference type="ARBA" id="ARBA00004170"/>
    </source>
</evidence>
<keyword evidence="8" id="KW-0175">Coiled coil</keyword>
<evidence type="ECO:0000256" key="7">
    <source>
        <dbReference type="ARBA" id="ARBA00022840"/>
    </source>
</evidence>
<keyword evidence="9" id="KW-0472">Membrane</keyword>
<dbReference type="InterPro" id="IPR032675">
    <property type="entry name" value="LRR_dom_sf"/>
</dbReference>
<gene>
    <name evidence="12" type="ORF">RND71_010614</name>
</gene>
<reference evidence="12" key="1">
    <citation type="submission" date="2023-12" db="EMBL/GenBank/DDBJ databases">
        <title>Genome assembly of Anisodus tanguticus.</title>
        <authorList>
            <person name="Wang Y.-J."/>
        </authorList>
    </citation>
    <scope>NUCLEOTIDE SEQUENCE</scope>
    <source>
        <strain evidence="12">KB-2021</strain>
        <tissue evidence="12">Leaf</tissue>
    </source>
</reference>
<dbReference type="GO" id="GO:0016020">
    <property type="term" value="C:membrane"/>
    <property type="evidence" value="ECO:0007669"/>
    <property type="project" value="UniProtKB-SubCell"/>
</dbReference>
<evidence type="ECO:0000313" key="13">
    <source>
        <dbReference type="Proteomes" id="UP001291623"/>
    </source>
</evidence>
<dbReference type="GO" id="GO:0006952">
    <property type="term" value="P:defense response"/>
    <property type="evidence" value="ECO:0007669"/>
    <property type="project" value="UniProtKB-KW"/>
</dbReference>
<accession>A0AAE1VSA9</accession>
<keyword evidence="6" id="KW-0611">Plant defense</keyword>
<dbReference type="Gene3D" id="1.20.5.4130">
    <property type="match status" value="1"/>
</dbReference>
<sequence length="592" mass="67682">MKTALWFLGKFLLSESGDRQIKIKSVLKFAENAFGSDSKFDFIDVLETIESFRYNIPDGCGTYVETTAPAVTATPLTHEPVVEYIDNVVQNVKDLLIVRLDGKPPAVSNEVQSSTYASAKAQVELVEKELRALRNFKDMQFRTTRRWQTLLCHADYVATYTEIAYYMSVGCSFPDKREEMIQPIKPRVRVMIYTDVQRYLKLSGTLVVISLIEAADGFMQTLQQMSMEVTESSSLTVHQKESLAEQLNSLRIFVTELPLINEIQDEMKMHFFKRLSRVVIHAALVVYSFGDSNKEDWHQELLVVFDTIRSVKIEIYRDIREWVTSHLPKDDKLGFSSYLLDSLKGFLSGHSASLASVKNQLEVVDQELNFFEPFLMREAEQVNNKHNELQNLVGRVVDKAYEVEYILDSFAIRDVPLSCLTMWLSEIIRETELIKTELTKPKEKNMTSGSATNEELVGFGDVWITIRDQLVRGKQELDVSIVGMAGSGRWGENENCSPVLDSLSQLETLKVVFTTIPEIGPSRLNFPINLKKLTLCKFPLPPVEISTIANLLDLEALKLPHVAFEMDEWEVRDNEFPKLKFLKLENLKLSKW</sequence>
<keyword evidence="13" id="KW-1185">Reference proteome</keyword>
<evidence type="ECO:0000256" key="6">
    <source>
        <dbReference type="ARBA" id="ARBA00022821"/>
    </source>
</evidence>
<evidence type="ECO:0000256" key="4">
    <source>
        <dbReference type="ARBA" id="ARBA00022737"/>
    </source>
</evidence>
<protein>
    <submittedName>
        <fullName evidence="12">Uncharacterized protein</fullName>
    </submittedName>
</protein>
<comment type="caution">
    <text evidence="12">The sequence shown here is derived from an EMBL/GenBank/DDBJ whole genome shotgun (WGS) entry which is preliminary data.</text>
</comment>
<dbReference type="InterPro" id="IPR021929">
    <property type="entry name" value="R1A-like_N"/>
</dbReference>
<evidence type="ECO:0000313" key="12">
    <source>
        <dbReference type="EMBL" id="KAK4371139.1"/>
    </source>
</evidence>
<keyword evidence="3" id="KW-0433">Leucine-rich repeat</keyword>
<dbReference type="PANTHER" id="PTHR15140">
    <property type="entry name" value="TUBULIN-SPECIFIC CHAPERONE E"/>
    <property type="match status" value="1"/>
</dbReference>
<proteinExistence type="inferred from homology"/>
<evidence type="ECO:0000256" key="3">
    <source>
        <dbReference type="ARBA" id="ARBA00022614"/>
    </source>
</evidence>
<dbReference type="EMBL" id="JAVYJV010000005">
    <property type="protein sequence ID" value="KAK4371139.1"/>
    <property type="molecule type" value="Genomic_DNA"/>
</dbReference>
<dbReference type="AlphaFoldDB" id="A0AAE1VSA9"/>
<feature type="domain" description="Disease resistance N-terminal" evidence="11">
    <location>
        <begin position="337"/>
        <end position="414"/>
    </location>
</feature>
<evidence type="ECO:0000256" key="9">
    <source>
        <dbReference type="ARBA" id="ARBA00023136"/>
    </source>
</evidence>
<keyword evidence="4" id="KW-0677">Repeat</keyword>
<evidence type="ECO:0000256" key="8">
    <source>
        <dbReference type="ARBA" id="ARBA00023054"/>
    </source>
</evidence>
<evidence type="ECO:0000259" key="10">
    <source>
        <dbReference type="Pfam" id="PF12061"/>
    </source>
</evidence>
<dbReference type="PANTHER" id="PTHR15140:SF39">
    <property type="entry name" value="LATE BLIGHT RESISTANCE PROTEIN HOMOLOG R1B-14"/>
    <property type="match status" value="1"/>
</dbReference>
<evidence type="ECO:0000259" key="11">
    <source>
        <dbReference type="Pfam" id="PF18052"/>
    </source>
</evidence>
<dbReference type="GO" id="GO:0005524">
    <property type="term" value="F:ATP binding"/>
    <property type="evidence" value="ECO:0007669"/>
    <property type="project" value="UniProtKB-KW"/>
</dbReference>
<keyword evidence="5" id="KW-0547">Nucleotide-binding</keyword>
<dbReference type="Gene3D" id="3.80.10.10">
    <property type="entry name" value="Ribonuclease Inhibitor"/>
    <property type="match status" value="1"/>
</dbReference>
<comment type="similarity">
    <text evidence="2">Belongs to the disease resistance NB-LRR family.</text>
</comment>
<dbReference type="CDD" id="cd14798">
    <property type="entry name" value="RX-CC_like"/>
    <property type="match status" value="1"/>
</dbReference>
<evidence type="ECO:0000256" key="2">
    <source>
        <dbReference type="ARBA" id="ARBA00008894"/>
    </source>
</evidence>
<feature type="domain" description="Late blight resistance protein R1A-like N-terminal" evidence="10">
    <location>
        <begin position="76"/>
        <end position="320"/>
    </location>
</feature>
<evidence type="ECO:0000256" key="5">
    <source>
        <dbReference type="ARBA" id="ARBA00022741"/>
    </source>
</evidence>
<comment type="subcellular location">
    <subcellularLocation>
        <location evidence="1">Membrane</location>
        <topology evidence="1">Peripheral membrane protein</topology>
    </subcellularLocation>
</comment>